<dbReference type="InterPro" id="IPR042186">
    <property type="entry name" value="FimD_plug_dom"/>
</dbReference>
<sequence length="796" mass="86368">MAAADGTELTTGSSTAAQALYLQAFVNGFDQQLLVRLEQQGDALYISASELGEIGVRVDRLPVTGDRIALASVPNLRYRYDPLQQRLDLNMPTDMLVPQRLGYGPADTAPPRSDTGLVFDYALHAQSERIGYDQRVALNRMRALGSNRGHSRLPRYGTPYSAVYDARNQSVLLDSDLTVFTPFGRFFNNGYTTVDASSSRYVREESYWTHTSLKSLRSFTAGDFINASLTWTRAIRMGGLRLARNFDARPDLVTFPIPILAGSAVVPTTVDLYINGIRQFSGDANPGPFVITSPPALTGAGNAALVYHDALGREVTTTMPLYVDHRMLGAGLYDYALELGYARRNYGLDSFDYAPDLAATASLRYGLNDAFTIESHGEYGDGLRNLGVGGLIRLGRMGVLNAAVSASGGGQSGTQTTLGYQYISPNWGLSLQDQRSHGDYRDLGSLEGIPASDRLSYAAFNLPIAGNQALTLSYTHQELAQFQSSARIVSLGYTANPFDNRAHAYVNFFRDLDQDDSTGVYVGISVDIGRRGSVYANHSRYGDQQTTTLGASRPVEYDLGGLGWNAYADIGDDNYRRAAASVYYRSRYADVSLDLEHANLGNYSHDNAALHATGTVVFMKGQLLAARDIPDGFALVSTRGEPGVPVLRENRLLGHTNRRGYLLVTDLPAYRTSHLAIDPIDLPIDASVSSTRKEASPLAQSGILVEFPISRYHGATVVLLDENGAPLPPGARVRLLDGSEPVLVGYDGQTFFPQLQSNNQLSAEVDAGECRAEFSFDPAQTMTVLGPVTCVVVPSP</sequence>
<reference evidence="3" key="1">
    <citation type="journal article" date="2019" name="Int. J. Syst. Evol. Microbiol.">
        <title>The Global Catalogue of Microorganisms (GCM) 10K type strain sequencing project: providing services to taxonomists for standard genome sequencing and annotation.</title>
        <authorList>
            <consortium name="The Broad Institute Genomics Platform"/>
            <consortium name="The Broad Institute Genome Sequencing Center for Infectious Disease"/>
            <person name="Wu L."/>
            <person name="Ma J."/>
        </authorList>
    </citation>
    <scope>NUCLEOTIDE SEQUENCE [LARGE SCALE GENOMIC DNA]</scope>
    <source>
        <strain evidence="3">KCTC 42875</strain>
    </source>
</reference>
<dbReference type="Proteomes" id="UP001595740">
    <property type="component" value="Unassembled WGS sequence"/>
</dbReference>
<dbReference type="RefSeq" id="WP_386758996.1">
    <property type="nucleotide sequence ID" value="NZ_JBHRXK010000003.1"/>
</dbReference>
<name>A0ABV7RTF3_9GAMM</name>
<dbReference type="InterPro" id="IPR025949">
    <property type="entry name" value="PapC-like_C"/>
</dbReference>
<dbReference type="Pfam" id="PF13953">
    <property type="entry name" value="PapC_C"/>
    <property type="match status" value="1"/>
</dbReference>
<dbReference type="Gene3D" id="2.60.40.2070">
    <property type="match status" value="1"/>
</dbReference>
<keyword evidence="3" id="KW-1185">Reference proteome</keyword>
<evidence type="ECO:0000313" key="3">
    <source>
        <dbReference type="Proteomes" id="UP001595740"/>
    </source>
</evidence>
<proteinExistence type="predicted"/>
<dbReference type="Gene3D" id="2.60.40.2610">
    <property type="entry name" value="Outer membrane usher protein FimD, plug domain"/>
    <property type="match status" value="1"/>
</dbReference>
<dbReference type="InterPro" id="IPR043142">
    <property type="entry name" value="PapC-like_C_sf"/>
</dbReference>
<dbReference type="Pfam" id="PF00577">
    <property type="entry name" value="Usher"/>
    <property type="match status" value="1"/>
</dbReference>
<evidence type="ECO:0000259" key="1">
    <source>
        <dbReference type="Pfam" id="PF13953"/>
    </source>
</evidence>
<gene>
    <name evidence="2" type="ORF">ACFOLC_09555</name>
</gene>
<organism evidence="2 3">
    <name type="scientific">Lysobacter cavernae</name>
    <dbReference type="NCBI Taxonomy" id="1685901"/>
    <lineage>
        <taxon>Bacteria</taxon>
        <taxon>Pseudomonadati</taxon>
        <taxon>Pseudomonadota</taxon>
        <taxon>Gammaproteobacteria</taxon>
        <taxon>Lysobacterales</taxon>
        <taxon>Lysobacteraceae</taxon>
        <taxon>Lysobacter</taxon>
    </lineage>
</organism>
<accession>A0ABV7RTF3</accession>
<dbReference type="InterPro" id="IPR000015">
    <property type="entry name" value="Fimb_usher"/>
</dbReference>
<feature type="domain" description="PapC-like C-terminal" evidence="1">
    <location>
        <begin position="719"/>
        <end position="777"/>
    </location>
</feature>
<dbReference type="PANTHER" id="PTHR30451">
    <property type="entry name" value="OUTER MEMBRANE USHER PROTEIN"/>
    <property type="match status" value="1"/>
</dbReference>
<dbReference type="PANTHER" id="PTHR30451:SF5">
    <property type="entry name" value="SLR0019 PROTEIN"/>
    <property type="match status" value="1"/>
</dbReference>
<protein>
    <submittedName>
        <fullName evidence="2">Fimbria/pilus outer membrane usher protein</fullName>
    </submittedName>
</protein>
<dbReference type="EMBL" id="JBHRXK010000003">
    <property type="protein sequence ID" value="MFC3551255.1"/>
    <property type="molecule type" value="Genomic_DNA"/>
</dbReference>
<dbReference type="Gene3D" id="2.60.40.3110">
    <property type="match status" value="1"/>
</dbReference>
<comment type="caution">
    <text evidence="2">The sequence shown here is derived from an EMBL/GenBank/DDBJ whole genome shotgun (WGS) entry which is preliminary data.</text>
</comment>
<evidence type="ECO:0000313" key="2">
    <source>
        <dbReference type="EMBL" id="MFC3551255.1"/>
    </source>
</evidence>